<dbReference type="PROSITE" id="PS51186">
    <property type="entry name" value="GNAT"/>
    <property type="match status" value="1"/>
</dbReference>
<organism evidence="4 5">
    <name type="scientific">Streptomyces daliensis</name>
    <dbReference type="NCBI Taxonomy" id="299421"/>
    <lineage>
        <taxon>Bacteria</taxon>
        <taxon>Bacillati</taxon>
        <taxon>Actinomycetota</taxon>
        <taxon>Actinomycetes</taxon>
        <taxon>Kitasatosporales</taxon>
        <taxon>Streptomycetaceae</taxon>
        <taxon>Streptomyces</taxon>
    </lineage>
</organism>
<accession>A0A8T4IXL5</accession>
<protein>
    <submittedName>
        <fullName evidence="4">GNAT family N-acetyltransferase</fullName>
    </submittedName>
</protein>
<dbReference type="GO" id="GO:0016747">
    <property type="term" value="F:acyltransferase activity, transferring groups other than amino-acyl groups"/>
    <property type="evidence" value="ECO:0007669"/>
    <property type="project" value="InterPro"/>
</dbReference>
<evidence type="ECO:0000256" key="1">
    <source>
        <dbReference type="ARBA" id="ARBA00022679"/>
    </source>
</evidence>
<dbReference type="Gene3D" id="3.40.630.30">
    <property type="match status" value="1"/>
</dbReference>
<sequence>MTQPSSAPPCRSAEPSLTVVPYSHPEARRLTWELHAEQASVYGFADAPDDTPARDFELPRGLFVIARTHGASEAVGCGGWRLLTPQTAEIKRMYVAASARGQGLGRQILSFLEDEAAAHGVTQLVLETGARNHSALTLYRNSGYLPRTPYVSGRDTSVNRAMTKTLFHTGLNRR</sequence>
<keyword evidence="1" id="KW-0808">Transferase</keyword>
<evidence type="ECO:0000313" key="5">
    <source>
        <dbReference type="Proteomes" id="UP000675554"/>
    </source>
</evidence>
<dbReference type="CDD" id="cd04301">
    <property type="entry name" value="NAT_SF"/>
    <property type="match status" value="1"/>
</dbReference>
<dbReference type="InterPro" id="IPR050832">
    <property type="entry name" value="Bact_Acetyltransf"/>
</dbReference>
<name>A0A8T4IXL5_9ACTN</name>
<dbReference type="InterPro" id="IPR016181">
    <property type="entry name" value="Acyl_CoA_acyltransferase"/>
</dbReference>
<reference evidence="4" key="1">
    <citation type="submission" date="2021-04" db="EMBL/GenBank/DDBJ databases">
        <title>Sequencing of actinobacteria type strains.</title>
        <authorList>
            <person name="Nguyen G.-S."/>
            <person name="Wentzel A."/>
        </authorList>
    </citation>
    <scope>NUCLEOTIDE SEQUENCE</scope>
    <source>
        <strain evidence="4">DSM 42095</strain>
    </source>
</reference>
<dbReference type="PANTHER" id="PTHR43877">
    <property type="entry name" value="AMINOALKYLPHOSPHONATE N-ACETYLTRANSFERASE-RELATED-RELATED"/>
    <property type="match status" value="1"/>
</dbReference>
<dbReference type="AlphaFoldDB" id="A0A8T4IXL5"/>
<evidence type="ECO:0000256" key="2">
    <source>
        <dbReference type="ARBA" id="ARBA00023315"/>
    </source>
</evidence>
<dbReference type="Pfam" id="PF00583">
    <property type="entry name" value="Acetyltransf_1"/>
    <property type="match status" value="1"/>
</dbReference>
<dbReference type="EMBL" id="JAGSMN010000666">
    <property type="protein sequence ID" value="MBR7676465.1"/>
    <property type="molecule type" value="Genomic_DNA"/>
</dbReference>
<evidence type="ECO:0000259" key="3">
    <source>
        <dbReference type="PROSITE" id="PS51186"/>
    </source>
</evidence>
<gene>
    <name evidence="4" type="ORF">KDA82_26345</name>
</gene>
<dbReference type="InterPro" id="IPR000182">
    <property type="entry name" value="GNAT_dom"/>
</dbReference>
<dbReference type="Proteomes" id="UP000675554">
    <property type="component" value="Unassembled WGS sequence"/>
</dbReference>
<proteinExistence type="predicted"/>
<evidence type="ECO:0000313" key="4">
    <source>
        <dbReference type="EMBL" id="MBR7676465.1"/>
    </source>
</evidence>
<keyword evidence="5" id="KW-1185">Reference proteome</keyword>
<comment type="caution">
    <text evidence="4">The sequence shown here is derived from an EMBL/GenBank/DDBJ whole genome shotgun (WGS) entry which is preliminary data.</text>
</comment>
<feature type="domain" description="N-acetyltransferase" evidence="3">
    <location>
        <begin position="17"/>
        <end position="167"/>
    </location>
</feature>
<keyword evidence="2" id="KW-0012">Acyltransferase</keyword>
<dbReference type="PANTHER" id="PTHR43877:SF2">
    <property type="entry name" value="AMINOALKYLPHOSPHONATE N-ACETYLTRANSFERASE-RELATED"/>
    <property type="match status" value="1"/>
</dbReference>
<dbReference type="SUPFAM" id="SSF55729">
    <property type="entry name" value="Acyl-CoA N-acyltransferases (Nat)"/>
    <property type="match status" value="1"/>
</dbReference>